<comment type="caution">
    <text evidence="2">The sequence shown here is derived from an EMBL/GenBank/DDBJ whole genome shotgun (WGS) entry which is preliminary data.</text>
</comment>
<reference evidence="2 3" key="1">
    <citation type="submission" date="2019-09" db="EMBL/GenBank/DDBJ databases">
        <title>Genome sequence of Rhodovastum atsumiense, a diverse member of the Acetobacteraceae family of non-sulfur purple photosynthetic bacteria.</title>
        <authorList>
            <person name="Meyer T."/>
            <person name="Kyndt J."/>
        </authorList>
    </citation>
    <scope>NUCLEOTIDE SEQUENCE [LARGE SCALE GENOMIC DNA]</scope>
    <source>
        <strain evidence="2 3">DSM 21279</strain>
    </source>
</reference>
<dbReference type="EMBL" id="VWPK01000056">
    <property type="protein sequence ID" value="KAA5609203.1"/>
    <property type="molecule type" value="Genomic_DNA"/>
</dbReference>
<dbReference type="RefSeq" id="WP_150044074.1">
    <property type="nucleotide sequence ID" value="NZ_OW485601.1"/>
</dbReference>
<evidence type="ECO:0000313" key="2">
    <source>
        <dbReference type="EMBL" id="KAA5609203.1"/>
    </source>
</evidence>
<feature type="chain" id="PRO_5024467389" evidence="1">
    <location>
        <begin position="20"/>
        <end position="123"/>
    </location>
</feature>
<keyword evidence="1" id="KW-0732">Signal</keyword>
<organism evidence="2 3">
    <name type="scientific">Rhodovastum atsumiense</name>
    <dbReference type="NCBI Taxonomy" id="504468"/>
    <lineage>
        <taxon>Bacteria</taxon>
        <taxon>Pseudomonadati</taxon>
        <taxon>Pseudomonadota</taxon>
        <taxon>Alphaproteobacteria</taxon>
        <taxon>Acetobacterales</taxon>
        <taxon>Acetobacteraceae</taxon>
        <taxon>Rhodovastum</taxon>
    </lineage>
</organism>
<sequence length="123" mass="13560">MRISVVIIALLLLAGTAQAQVNPWRNNRTAPRLTEADTALMHQAAQKLLDAPNPPVGRIEHWSNAETGAAGTVTFRGPRSHTAQGQNFACRHLEYTTTVHGRSGERSAEVDWCRTKDGSWKLF</sequence>
<gene>
    <name evidence="2" type="ORF">F1189_25235</name>
</gene>
<protein>
    <submittedName>
        <fullName evidence="2">Uncharacterized protein</fullName>
    </submittedName>
</protein>
<dbReference type="AlphaFoldDB" id="A0A5M6ILQ0"/>
<dbReference type="Proteomes" id="UP000325255">
    <property type="component" value="Unassembled WGS sequence"/>
</dbReference>
<feature type="signal peptide" evidence="1">
    <location>
        <begin position="1"/>
        <end position="19"/>
    </location>
</feature>
<evidence type="ECO:0000313" key="3">
    <source>
        <dbReference type="Proteomes" id="UP000325255"/>
    </source>
</evidence>
<name>A0A5M6ILQ0_9PROT</name>
<proteinExistence type="predicted"/>
<keyword evidence="3" id="KW-1185">Reference proteome</keyword>
<dbReference type="OrthoDB" id="5402098at2"/>
<accession>A0A5M6ILQ0</accession>
<evidence type="ECO:0000256" key="1">
    <source>
        <dbReference type="SAM" id="SignalP"/>
    </source>
</evidence>